<keyword evidence="3" id="KW-1185">Reference proteome</keyword>
<dbReference type="Proteomes" id="UP000008066">
    <property type="component" value="Unassembled WGS sequence"/>
</dbReference>
<dbReference type="HOGENOM" id="CLU_045150_1_0_1"/>
<dbReference type="RefSeq" id="XP_006691039.1">
    <property type="nucleotide sequence ID" value="XM_006690976.1"/>
</dbReference>
<gene>
    <name evidence="2" type="ORF">CTHT_0005010</name>
</gene>
<dbReference type="EMBL" id="GL988032">
    <property type="protein sequence ID" value="EGS23797.1"/>
    <property type="molecule type" value="Genomic_DNA"/>
</dbReference>
<protein>
    <recommendedName>
        <fullName evidence="4">SWIM-type domain-containing protein</fullName>
    </recommendedName>
</protein>
<evidence type="ECO:0000313" key="3">
    <source>
        <dbReference type="Proteomes" id="UP000008066"/>
    </source>
</evidence>
<dbReference type="AlphaFoldDB" id="G0RY11"/>
<proteinExistence type="predicted"/>
<feature type="compositionally biased region" description="Polar residues" evidence="1">
    <location>
        <begin position="167"/>
        <end position="176"/>
    </location>
</feature>
<reference evidence="2 3" key="1">
    <citation type="journal article" date="2011" name="Cell">
        <title>Insight into structure and assembly of the nuclear pore complex by utilizing the genome of a eukaryotic thermophile.</title>
        <authorList>
            <person name="Amlacher S."/>
            <person name="Sarges P."/>
            <person name="Flemming D."/>
            <person name="van Noort V."/>
            <person name="Kunze R."/>
            <person name="Devos D.P."/>
            <person name="Arumugam M."/>
            <person name="Bork P."/>
            <person name="Hurt E."/>
        </authorList>
    </citation>
    <scope>NUCLEOTIDE SEQUENCE [LARGE SCALE GENOMIC DNA]</scope>
    <source>
        <strain evidence="3">DSM 1495 / CBS 144.50 / IMI 039719</strain>
    </source>
</reference>
<dbReference type="OMA" id="HAWNCTC"/>
<evidence type="ECO:0000256" key="1">
    <source>
        <dbReference type="SAM" id="MobiDB-lite"/>
    </source>
</evidence>
<accession>G0RY11</accession>
<dbReference type="STRING" id="759272.G0RY11"/>
<organism evidence="3">
    <name type="scientific">Chaetomium thermophilum (strain DSM 1495 / CBS 144.50 / IMI 039719)</name>
    <name type="common">Thermochaetoides thermophila</name>
    <dbReference type="NCBI Taxonomy" id="759272"/>
    <lineage>
        <taxon>Eukaryota</taxon>
        <taxon>Fungi</taxon>
        <taxon>Dikarya</taxon>
        <taxon>Ascomycota</taxon>
        <taxon>Pezizomycotina</taxon>
        <taxon>Sordariomycetes</taxon>
        <taxon>Sordariomycetidae</taxon>
        <taxon>Sordariales</taxon>
        <taxon>Chaetomiaceae</taxon>
        <taxon>Thermochaetoides</taxon>
    </lineage>
</organism>
<evidence type="ECO:0000313" key="2">
    <source>
        <dbReference type="EMBL" id="EGS23797.1"/>
    </source>
</evidence>
<dbReference type="KEGG" id="cthr:CTHT_0005010"/>
<dbReference type="OrthoDB" id="74545at2759"/>
<evidence type="ECO:0008006" key="4">
    <source>
        <dbReference type="Google" id="ProtNLM"/>
    </source>
</evidence>
<feature type="compositionally biased region" description="Basic and acidic residues" evidence="1">
    <location>
        <begin position="134"/>
        <end position="165"/>
    </location>
</feature>
<feature type="region of interest" description="Disordered" evidence="1">
    <location>
        <begin position="204"/>
        <end position="224"/>
    </location>
</feature>
<name>G0RY11_CHATD</name>
<feature type="region of interest" description="Disordered" evidence="1">
    <location>
        <begin position="126"/>
        <end position="185"/>
    </location>
</feature>
<sequence>MKTFTEQPRTEPSSQGPNDESLPTSRKLLTSLFNAIATIPLEPDSDTSFSDSEGADTDSRSTKARKSRLKSLDDTKTQTNPLRKVPQSHRSLLVTLHALFPGMVLPALDLLERGLIGRVVLDLNEGGNGKKATVKRETATERDHRDCELGHGHESQSKDHTHDAGQDTASAATAQGNEKGKKHQENAFYLVTSASALEELERRRRQRKWHGRRADVDDDDDEDGDGMAVRRYIVRLEAWHCTCAAFAFASYGQGNAVSWTFNEVEQVTGRQGEQGGDAEGDGLKEVEWSFGGLSLDGLEGESAAGESVPMCKHLLACLLAERWSTALGRYVVDKKVGREEMAGIVADA</sequence>
<feature type="region of interest" description="Disordered" evidence="1">
    <location>
        <begin position="41"/>
        <end position="86"/>
    </location>
</feature>
<dbReference type="GeneID" id="18254539"/>
<feature type="region of interest" description="Disordered" evidence="1">
    <location>
        <begin position="1"/>
        <end position="27"/>
    </location>
</feature>
<dbReference type="eggNOG" id="ENOG502S54P">
    <property type="taxonomic scope" value="Eukaryota"/>
</dbReference>